<dbReference type="AlphaFoldDB" id="A0A0J6SWH0"/>
<name>A0A0J6SWH0_9HYPH</name>
<dbReference type="Proteomes" id="UP000035929">
    <property type="component" value="Unassembled WGS sequence"/>
</dbReference>
<dbReference type="PATRIC" id="fig|270351.6.peg.6109"/>
<organism evidence="1 2">
    <name type="scientific">Methylobacterium aquaticum</name>
    <dbReference type="NCBI Taxonomy" id="270351"/>
    <lineage>
        <taxon>Bacteria</taxon>
        <taxon>Pseudomonadati</taxon>
        <taxon>Pseudomonadota</taxon>
        <taxon>Alphaproteobacteria</taxon>
        <taxon>Hyphomicrobiales</taxon>
        <taxon>Methylobacteriaceae</taxon>
        <taxon>Methylobacterium</taxon>
    </lineage>
</organism>
<evidence type="ECO:0000313" key="2">
    <source>
        <dbReference type="Proteomes" id="UP000035929"/>
    </source>
</evidence>
<comment type="caution">
    <text evidence="1">The sequence shown here is derived from an EMBL/GenBank/DDBJ whole genome shotgun (WGS) entry which is preliminary data.</text>
</comment>
<protein>
    <submittedName>
        <fullName evidence="1">Uncharacterized protein</fullName>
    </submittedName>
</protein>
<gene>
    <name evidence="1" type="ORF">VP06_07240</name>
</gene>
<sequence>MRHYVTSAQVYDALFRPGVNFDHLPDLDSVAEGPDLSPGTCLVSDSETGEIYLIFGDPSINIRKYAIKTYENFVELGLNEAVVRTVPPIVLAAIPAGRPIHFTMPSS</sequence>
<dbReference type="EMBL" id="LABX01000051">
    <property type="protein sequence ID" value="KMO37907.1"/>
    <property type="molecule type" value="Genomic_DNA"/>
</dbReference>
<reference evidence="1 2" key="1">
    <citation type="submission" date="2015-03" db="EMBL/GenBank/DDBJ databases">
        <title>Genome sequencing of Methylobacterium aquaticum DSM16371 type strain.</title>
        <authorList>
            <person name="Chaudhry V."/>
            <person name="Patil P.B."/>
        </authorList>
    </citation>
    <scope>NUCLEOTIDE SEQUENCE [LARGE SCALE GENOMIC DNA]</scope>
    <source>
        <strain evidence="1 2">DSM 16371</strain>
    </source>
</reference>
<proteinExistence type="predicted"/>
<accession>A0A0J6SWH0</accession>
<evidence type="ECO:0000313" key="1">
    <source>
        <dbReference type="EMBL" id="KMO37907.1"/>
    </source>
</evidence>